<evidence type="ECO:0000313" key="1">
    <source>
        <dbReference type="EMBL" id="MFD1788085.1"/>
    </source>
</evidence>
<gene>
    <name evidence="1" type="ORF">ACFSC3_10905</name>
</gene>
<proteinExistence type="predicted"/>
<evidence type="ECO:0000313" key="2">
    <source>
        <dbReference type="Proteomes" id="UP001597283"/>
    </source>
</evidence>
<accession>A0ABW4ND58</accession>
<name>A0ABW4ND58_9SPHN</name>
<sequence length="44" mass="4508">MSPAPGPAAGRTLLIDEKAKWKLVAPSRVAGRHDGGAGKLRSIA</sequence>
<comment type="caution">
    <text evidence="1">The sequence shown here is derived from an EMBL/GenBank/DDBJ whole genome shotgun (WGS) entry which is preliminary data.</text>
</comment>
<keyword evidence="2" id="KW-1185">Reference proteome</keyword>
<dbReference type="Proteomes" id="UP001597283">
    <property type="component" value="Unassembled WGS sequence"/>
</dbReference>
<dbReference type="RefSeq" id="WP_380940441.1">
    <property type="nucleotide sequence ID" value="NZ_JBHUFC010000003.1"/>
</dbReference>
<organism evidence="1 2">
    <name type="scientific">Sphingomonas floccifaciens</name>
    <dbReference type="NCBI Taxonomy" id="1844115"/>
    <lineage>
        <taxon>Bacteria</taxon>
        <taxon>Pseudomonadati</taxon>
        <taxon>Pseudomonadota</taxon>
        <taxon>Alphaproteobacteria</taxon>
        <taxon>Sphingomonadales</taxon>
        <taxon>Sphingomonadaceae</taxon>
        <taxon>Sphingomonas</taxon>
    </lineage>
</organism>
<dbReference type="EMBL" id="JBHUFC010000003">
    <property type="protein sequence ID" value="MFD1788085.1"/>
    <property type="molecule type" value="Genomic_DNA"/>
</dbReference>
<protein>
    <submittedName>
        <fullName evidence="1">Uncharacterized protein</fullName>
    </submittedName>
</protein>
<reference evidence="2" key="1">
    <citation type="journal article" date="2019" name="Int. J. Syst. Evol. Microbiol.">
        <title>The Global Catalogue of Microorganisms (GCM) 10K type strain sequencing project: providing services to taxonomists for standard genome sequencing and annotation.</title>
        <authorList>
            <consortium name="The Broad Institute Genomics Platform"/>
            <consortium name="The Broad Institute Genome Sequencing Center for Infectious Disease"/>
            <person name="Wu L."/>
            <person name="Ma J."/>
        </authorList>
    </citation>
    <scope>NUCLEOTIDE SEQUENCE [LARGE SCALE GENOMIC DNA]</scope>
    <source>
        <strain evidence="2">Q85</strain>
    </source>
</reference>